<dbReference type="GeneID" id="37019325"/>
<evidence type="ECO:0000256" key="5">
    <source>
        <dbReference type="ARBA" id="ARBA00022741"/>
    </source>
</evidence>
<feature type="region of interest" description="Disordered" evidence="10">
    <location>
        <begin position="581"/>
        <end position="610"/>
    </location>
</feature>
<evidence type="ECO:0000256" key="6">
    <source>
        <dbReference type="ARBA" id="ARBA00022840"/>
    </source>
</evidence>
<feature type="compositionally biased region" description="Acidic residues" evidence="10">
    <location>
        <begin position="590"/>
        <end position="604"/>
    </location>
</feature>
<evidence type="ECO:0000256" key="2">
    <source>
        <dbReference type="ARBA" id="ARBA00012089"/>
    </source>
</evidence>
<keyword evidence="5" id="KW-0547">Nucleotide-binding</keyword>
<dbReference type="RefSeq" id="XP_025357538.1">
    <property type="nucleotide sequence ID" value="XM_025497544.1"/>
</dbReference>
<dbReference type="CDD" id="cd01994">
    <property type="entry name" value="AANH_PF0828-like"/>
    <property type="match status" value="1"/>
</dbReference>
<dbReference type="OrthoDB" id="686384at2759"/>
<dbReference type="GO" id="GO:0005524">
    <property type="term" value="F:ATP binding"/>
    <property type="evidence" value="ECO:0007669"/>
    <property type="project" value="UniProtKB-KW"/>
</dbReference>
<dbReference type="PANTHER" id="PTHR12196:SF2">
    <property type="entry name" value="DIPHTHINE--AMMONIA LIGASE"/>
    <property type="match status" value="1"/>
</dbReference>
<dbReference type="FunFam" id="3.90.1490.10:FF:000001">
    <property type="entry name" value="Diphthine--ammonia ligase"/>
    <property type="match status" value="1"/>
</dbReference>
<dbReference type="GO" id="GO:0017183">
    <property type="term" value="P:protein histidyl modification to diphthamide"/>
    <property type="evidence" value="ECO:0007669"/>
    <property type="project" value="TreeGrafter"/>
</dbReference>
<dbReference type="SUPFAM" id="SSF52402">
    <property type="entry name" value="Adenine nucleotide alpha hydrolases-like"/>
    <property type="match status" value="1"/>
</dbReference>
<dbReference type="FunFam" id="3.40.50.620:FF:000145">
    <property type="entry name" value="ATP-binding domain containing protein"/>
    <property type="match status" value="1"/>
</dbReference>
<dbReference type="CDD" id="cd06156">
    <property type="entry name" value="eu_AANH_C_2"/>
    <property type="match status" value="1"/>
</dbReference>
<evidence type="ECO:0000256" key="1">
    <source>
        <dbReference type="ARBA" id="ARBA00005156"/>
    </source>
</evidence>
<feature type="domain" description="Diphthamide synthase" evidence="11">
    <location>
        <begin position="104"/>
        <end position="243"/>
    </location>
</feature>
<dbReference type="SUPFAM" id="SSF55298">
    <property type="entry name" value="YjgF-like"/>
    <property type="match status" value="2"/>
</dbReference>
<dbReference type="Proteomes" id="UP000245771">
    <property type="component" value="Unassembled WGS sequence"/>
</dbReference>
<dbReference type="InterPro" id="IPR002761">
    <property type="entry name" value="Diphthami_syn_dom"/>
</dbReference>
<sequence>MTERLNVVGLLSGGKDSCYNLCHCAALGHNIVALATLAPPEGKDELDSYMYQTVGHDAIHLIAQAMDLPLYRTTIKGKALNQTSTYGDRLPNGKSSTASSSTLDHDETEDLFTLLKQVKQAHPEVNAVSVGAILSNYQRVRVEHVALRTGMELLPLSFLWQRDQAELLDEMCAADMQSILIKVAGAGLEREDLGKTLKQMRNKLHKLNRLYGAHICGEGGEYETSTLDCPLFKRKIILDKTIAVTHGEESSDGVFYMKIEGAHLEDKTEQVEVSASTITIPDRFDKYSVRSRPQERLESISTELSNKQPLKHIRQETFVTKNGPWCAISGIQGSAVEGNDIQTEIRSAFQSLEGTLRSQGFSFEHLAHLNVYLSNQRHFAALNMVYKTLFGVDPPSRACVAINLDGEQSNILIDAYAYGNRLAKSAQSIPRKALHVQGRSYWAAANIGPYSQAVEIGGRISIAGQIGLDPITLQLVQDPFDQTILALQHARRIFKAILEDHRVLKKQGWIEGSICWMNDVKQLPFARQLWHNQSQETSDDDDEGDAWEDSWLGSELNAKDIPTLFVTLAEDGLPRNASVEWQLSAQSGDQDTDEADDDDDDSEESSGLRLTQGADRFGTCSVEWTCISKNHSASQFGIAYLNNSDEQSKTDSTTIAALLQTHGASVRLFYTNDAVVDQLRESLGQLPVEPNAAITYIPVSGLFDRNASQIDAAIVWQTA</sequence>
<evidence type="ECO:0000256" key="8">
    <source>
        <dbReference type="ARBA" id="ARBA00031552"/>
    </source>
</evidence>
<dbReference type="InterPro" id="IPR014729">
    <property type="entry name" value="Rossmann-like_a/b/a_fold"/>
</dbReference>
<dbReference type="NCBIfam" id="TIGR00290">
    <property type="entry name" value="MJ0570_dom"/>
    <property type="match status" value="1"/>
</dbReference>
<evidence type="ECO:0000313" key="12">
    <source>
        <dbReference type="EMBL" id="PWN37236.1"/>
    </source>
</evidence>
<evidence type="ECO:0000259" key="11">
    <source>
        <dbReference type="Pfam" id="PF01902"/>
    </source>
</evidence>
<dbReference type="InParanoid" id="A0A316VI66"/>
<keyword evidence="13" id="KW-1185">Reference proteome</keyword>
<evidence type="ECO:0000256" key="3">
    <source>
        <dbReference type="ARBA" id="ARBA00018426"/>
    </source>
</evidence>
<dbReference type="EMBL" id="KZ819602">
    <property type="protein sequence ID" value="PWN37236.1"/>
    <property type="molecule type" value="Genomic_DNA"/>
</dbReference>
<proteinExistence type="predicted"/>
<dbReference type="FunCoup" id="A0A316VI66">
    <property type="interactions" value="18"/>
</dbReference>
<dbReference type="InterPro" id="IPR006175">
    <property type="entry name" value="YjgF/YER057c/UK114"/>
</dbReference>
<evidence type="ECO:0000256" key="4">
    <source>
        <dbReference type="ARBA" id="ARBA00022598"/>
    </source>
</evidence>
<dbReference type="EC" id="6.3.1.14" evidence="2"/>
<protein>
    <recommendedName>
        <fullName evidence="3">Diphthine--ammonia ligase</fullName>
        <ecNumber evidence="2">6.3.1.14</ecNumber>
    </recommendedName>
    <alternativeName>
        <fullName evidence="7">Diphthamide synthase</fullName>
    </alternativeName>
    <alternativeName>
        <fullName evidence="8">Diphthamide synthetase</fullName>
    </alternativeName>
</protein>
<gene>
    <name evidence="12" type="ORF">FA14DRAFT_152641</name>
</gene>
<keyword evidence="6" id="KW-0067">ATP-binding</keyword>
<dbReference type="AlphaFoldDB" id="A0A316VI66"/>
<evidence type="ECO:0000256" key="9">
    <source>
        <dbReference type="ARBA" id="ARBA00048108"/>
    </source>
</evidence>
<evidence type="ECO:0000313" key="13">
    <source>
        <dbReference type="Proteomes" id="UP000245771"/>
    </source>
</evidence>
<dbReference type="GO" id="GO:0016787">
    <property type="term" value="F:hydrolase activity"/>
    <property type="evidence" value="ECO:0007669"/>
    <property type="project" value="UniProtKB-KW"/>
</dbReference>
<dbReference type="Pfam" id="PF01902">
    <property type="entry name" value="Diphthami_syn_2"/>
    <property type="match status" value="1"/>
</dbReference>
<dbReference type="PANTHER" id="PTHR12196">
    <property type="entry name" value="DOMAIN OF UNKNOWN FUNCTION 71 DUF71 -CONTAINING PROTEIN"/>
    <property type="match status" value="1"/>
</dbReference>
<dbReference type="InterPro" id="IPR035959">
    <property type="entry name" value="RutC-like_sf"/>
</dbReference>
<comment type="catalytic activity">
    <reaction evidence="9">
        <text>diphthine-[translation elongation factor 2] + NH4(+) + ATP = diphthamide-[translation elongation factor 2] + AMP + diphosphate + H(+)</text>
        <dbReference type="Rhea" id="RHEA:19753"/>
        <dbReference type="Rhea" id="RHEA-COMP:10172"/>
        <dbReference type="Rhea" id="RHEA-COMP:10174"/>
        <dbReference type="ChEBI" id="CHEBI:15378"/>
        <dbReference type="ChEBI" id="CHEBI:16692"/>
        <dbReference type="ChEBI" id="CHEBI:28938"/>
        <dbReference type="ChEBI" id="CHEBI:30616"/>
        <dbReference type="ChEBI" id="CHEBI:33019"/>
        <dbReference type="ChEBI" id="CHEBI:82696"/>
        <dbReference type="ChEBI" id="CHEBI:456215"/>
        <dbReference type="EC" id="6.3.1.14"/>
    </reaction>
</comment>
<organism evidence="12 13">
    <name type="scientific">Meira miltonrushii</name>
    <dbReference type="NCBI Taxonomy" id="1280837"/>
    <lineage>
        <taxon>Eukaryota</taxon>
        <taxon>Fungi</taxon>
        <taxon>Dikarya</taxon>
        <taxon>Basidiomycota</taxon>
        <taxon>Ustilaginomycotina</taxon>
        <taxon>Exobasidiomycetes</taxon>
        <taxon>Exobasidiales</taxon>
        <taxon>Brachybasidiaceae</taxon>
        <taxon>Meira</taxon>
    </lineage>
</organism>
<keyword evidence="4" id="KW-0436">Ligase</keyword>
<dbReference type="Gene3D" id="3.40.50.620">
    <property type="entry name" value="HUPs"/>
    <property type="match status" value="1"/>
</dbReference>
<reference evidence="12 13" key="1">
    <citation type="journal article" date="2018" name="Mol. Biol. Evol.">
        <title>Broad Genomic Sampling Reveals a Smut Pathogenic Ancestry of the Fungal Clade Ustilaginomycotina.</title>
        <authorList>
            <person name="Kijpornyongpan T."/>
            <person name="Mondo S.J."/>
            <person name="Barry K."/>
            <person name="Sandor L."/>
            <person name="Lee J."/>
            <person name="Lipzen A."/>
            <person name="Pangilinan J."/>
            <person name="LaButti K."/>
            <person name="Hainaut M."/>
            <person name="Henrissat B."/>
            <person name="Grigoriev I.V."/>
            <person name="Spatafora J.W."/>
            <person name="Aime M.C."/>
        </authorList>
    </citation>
    <scope>NUCLEOTIDE SEQUENCE [LARGE SCALE GENOMIC DNA]</scope>
    <source>
        <strain evidence="12 13">MCA 3882</strain>
    </source>
</reference>
<evidence type="ECO:0000256" key="10">
    <source>
        <dbReference type="SAM" id="MobiDB-lite"/>
    </source>
</evidence>
<dbReference type="GO" id="GO:0017178">
    <property type="term" value="F:diphthine-ammonia ligase activity"/>
    <property type="evidence" value="ECO:0007669"/>
    <property type="project" value="UniProtKB-EC"/>
</dbReference>
<comment type="pathway">
    <text evidence="1">Protein modification; peptidyl-diphthamide biosynthesis.</text>
</comment>
<accession>A0A316VI66</accession>
<dbReference type="InterPro" id="IPR030662">
    <property type="entry name" value="DPH6/MJ0570"/>
</dbReference>
<dbReference type="Pfam" id="PF01042">
    <property type="entry name" value="Ribonuc_L-PSP"/>
    <property type="match status" value="2"/>
</dbReference>
<dbReference type="Gene3D" id="3.90.1490.10">
    <property type="entry name" value="putative n-type atp pyrophosphatase, domain 2"/>
    <property type="match status" value="1"/>
</dbReference>
<evidence type="ECO:0000256" key="7">
    <source>
        <dbReference type="ARBA" id="ARBA00029814"/>
    </source>
</evidence>
<keyword evidence="12" id="KW-0378">Hydrolase</keyword>
<name>A0A316VI66_9BASI</name>
<dbReference type="Gene3D" id="3.30.1330.40">
    <property type="entry name" value="RutC-like"/>
    <property type="match status" value="2"/>
</dbReference>
<dbReference type="STRING" id="1280837.A0A316VI66"/>